<dbReference type="GO" id="GO:0047545">
    <property type="term" value="F:(S)-2-hydroxyglutarate dehydrogenase activity"/>
    <property type="evidence" value="ECO:0007669"/>
    <property type="project" value="UniProtKB-EC"/>
</dbReference>
<keyword evidence="11" id="KW-1185">Reference proteome</keyword>
<keyword evidence="2" id="KW-0285">Flavoprotein</keyword>
<evidence type="ECO:0000256" key="7">
    <source>
        <dbReference type="ARBA" id="ARBA00038878"/>
    </source>
</evidence>
<dbReference type="PANTHER" id="PTHR43104">
    <property type="entry name" value="L-2-HYDROXYGLUTARATE DEHYDROGENASE, MITOCHONDRIAL"/>
    <property type="match status" value="1"/>
</dbReference>
<dbReference type="Gene3D" id="3.30.9.10">
    <property type="entry name" value="D-Amino Acid Oxidase, subunit A, domain 2"/>
    <property type="match status" value="1"/>
</dbReference>
<dbReference type="InterPro" id="IPR006076">
    <property type="entry name" value="FAD-dep_OxRdtase"/>
</dbReference>
<dbReference type="Pfam" id="PF01266">
    <property type="entry name" value="DAO"/>
    <property type="match status" value="2"/>
</dbReference>
<comment type="catalytic activity">
    <reaction evidence="5">
        <text>(S)-2-hydroxyglutarate + A = 2-oxoglutarate + AH2</text>
        <dbReference type="Rhea" id="RHEA:21252"/>
        <dbReference type="ChEBI" id="CHEBI:13193"/>
        <dbReference type="ChEBI" id="CHEBI:16782"/>
        <dbReference type="ChEBI" id="CHEBI:16810"/>
        <dbReference type="ChEBI" id="CHEBI:17499"/>
        <dbReference type="EC" id="1.1.99.2"/>
    </reaction>
</comment>
<reference evidence="10 11" key="1">
    <citation type="submission" date="2018-11" db="EMBL/GenBank/DDBJ databases">
        <title>Genome sequence of Saitozyma podzolica DSM 27192.</title>
        <authorList>
            <person name="Aliyu H."/>
            <person name="Gorte O."/>
            <person name="Ochsenreither K."/>
        </authorList>
    </citation>
    <scope>NUCLEOTIDE SEQUENCE [LARGE SCALE GENOMIC DNA]</scope>
    <source>
        <strain evidence="10 11">DSM 27192</strain>
    </source>
</reference>
<protein>
    <recommendedName>
        <fullName evidence="8">L-2-hydroxyglutarate dehydrogenase, mitochondrial</fullName>
        <ecNumber evidence="7">1.1.99.2</ecNumber>
    </recommendedName>
</protein>
<accession>A0A427Y2U0</accession>
<sequence>MLGTFSPAARLGSLSSSPTRLPTRRLAASISYAARLRERYPFIPPNTSVDHLVIGGGVIGLSVAAGLVNTAGRDRVTFVVERRRQLGQETTARNSEVIHSGEHGLSTGATLADELRDILIVATANSQVPYLDALQTLSLDPRLRSSDAELSASQNDSVVPAYFLSGNEARDLEPDLSREVKGALLVTETGIVDSQGLVDSLEREIEEGDYLSSSNGGYFGVGVRGGRSRKGTGRGEGVIVKGTRVVRIDRENKGNGWVVQLESGWEGLEEGQKGDVESVRADVVVNAAGLGAVSLMEGLVRDNERVQMWPVKGNYMSYKGPGVSNISRLIYPCPSQNIDHLGTHLRVQIHTDEHFQTIDLDGNIKFGPDVEPIGSPSDVLANPDFWQAHLAPSEAHLRSIGEAARRYLPGIDPSRLTPDYAGIRPNISPPGAGFSDFMVRHKPERRGLVEMMGFNSPGLTSALAAGEMVSGMVRRDVWGEKDDLEGLAIGWE</sequence>
<dbReference type="AlphaFoldDB" id="A0A427Y2U0"/>
<dbReference type="InterPro" id="IPR036188">
    <property type="entry name" value="FAD/NAD-bd_sf"/>
</dbReference>
<proteinExistence type="inferred from homology"/>
<dbReference type="EMBL" id="RSCD01000021">
    <property type="protein sequence ID" value="RSH85285.1"/>
    <property type="molecule type" value="Genomic_DNA"/>
</dbReference>
<evidence type="ECO:0000256" key="3">
    <source>
        <dbReference type="ARBA" id="ARBA00022827"/>
    </source>
</evidence>
<keyword evidence="3" id="KW-0274">FAD</keyword>
<dbReference type="OrthoDB" id="498204at2759"/>
<evidence type="ECO:0000256" key="4">
    <source>
        <dbReference type="ARBA" id="ARBA00023002"/>
    </source>
</evidence>
<comment type="similarity">
    <text evidence="6">Belongs to the L2HGDH family.</text>
</comment>
<evidence type="ECO:0000259" key="9">
    <source>
        <dbReference type="Pfam" id="PF01266"/>
    </source>
</evidence>
<dbReference type="Proteomes" id="UP000279259">
    <property type="component" value="Unassembled WGS sequence"/>
</dbReference>
<dbReference type="Gene3D" id="3.50.50.60">
    <property type="entry name" value="FAD/NAD(P)-binding domain"/>
    <property type="match status" value="1"/>
</dbReference>
<feature type="domain" description="FAD dependent oxidoreductase" evidence="9">
    <location>
        <begin position="50"/>
        <end position="207"/>
    </location>
</feature>
<dbReference type="PANTHER" id="PTHR43104:SF4">
    <property type="entry name" value="L-2-HYDROXYGLUTARATE DEHYDROGENASE, MITOCHONDRIAL"/>
    <property type="match status" value="1"/>
</dbReference>
<comment type="caution">
    <text evidence="10">The sequence shown here is derived from an EMBL/GenBank/DDBJ whole genome shotgun (WGS) entry which is preliminary data.</text>
</comment>
<evidence type="ECO:0000256" key="1">
    <source>
        <dbReference type="ARBA" id="ARBA00001974"/>
    </source>
</evidence>
<gene>
    <name evidence="10" type="ORF">EHS25_005092</name>
</gene>
<evidence type="ECO:0000313" key="10">
    <source>
        <dbReference type="EMBL" id="RSH85285.1"/>
    </source>
</evidence>
<name>A0A427Y2U0_9TREE</name>
<comment type="cofactor">
    <cofactor evidence="1">
        <name>FAD</name>
        <dbReference type="ChEBI" id="CHEBI:57692"/>
    </cofactor>
</comment>
<evidence type="ECO:0000256" key="8">
    <source>
        <dbReference type="ARBA" id="ARBA00041137"/>
    </source>
</evidence>
<feature type="domain" description="FAD dependent oxidoreductase" evidence="9">
    <location>
        <begin position="237"/>
        <end position="470"/>
    </location>
</feature>
<dbReference type="SUPFAM" id="SSF51905">
    <property type="entry name" value="FAD/NAD(P)-binding domain"/>
    <property type="match status" value="1"/>
</dbReference>
<dbReference type="STRING" id="1890683.A0A427Y2U0"/>
<dbReference type="EC" id="1.1.99.2" evidence="7"/>
<evidence type="ECO:0000256" key="6">
    <source>
        <dbReference type="ARBA" id="ARBA00037941"/>
    </source>
</evidence>
<organism evidence="10 11">
    <name type="scientific">Saitozyma podzolica</name>
    <dbReference type="NCBI Taxonomy" id="1890683"/>
    <lineage>
        <taxon>Eukaryota</taxon>
        <taxon>Fungi</taxon>
        <taxon>Dikarya</taxon>
        <taxon>Basidiomycota</taxon>
        <taxon>Agaricomycotina</taxon>
        <taxon>Tremellomycetes</taxon>
        <taxon>Tremellales</taxon>
        <taxon>Trimorphomycetaceae</taxon>
        <taxon>Saitozyma</taxon>
    </lineage>
</organism>
<keyword evidence="4" id="KW-0560">Oxidoreductase</keyword>
<evidence type="ECO:0000313" key="11">
    <source>
        <dbReference type="Proteomes" id="UP000279259"/>
    </source>
</evidence>
<evidence type="ECO:0000256" key="2">
    <source>
        <dbReference type="ARBA" id="ARBA00022630"/>
    </source>
</evidence>
<evidence type="ECO:0000256" key="5">
    <source>
        <dbReference type="ARBA" id="ARBA00036066"/>
    </source>
</evidence>